<comment type="caution">
    <text evidence="5">The sequence shown here is derived from an EMBL/GenBank/DDBJ whole genome shotgun (WGS) entry which is preliminary data.</text>
</comment>
<accession>A0A6M1LHM7</accession>
<dbReference type="GO" id="GO:0005829">
    <property type="term" value="C:cytosol"/>
    <property type="evidence" value="ECO:0007669"/>
    <property type="project" value="TreeGrafter"/>
</dbReference>
<dbReference type="GO" id="GO:0000287">
    <property type="term" value="F:magnesium ion binding"/>
    <property type="evidence" value="ECO:0007669"/>
    <property type="project" value="InterPro"/>
</dbReference>
<dbReference type="GO" id="GO:0019878">
    <property type="term" value="P:lysine biosynthetic process via aminoadipic acid"/>
    <property type="evidence" value="ECO:0007669"/>
    <property type="project" value="TreeGrafter"/>
</dbReference>
<evidence type="ECO:0000259" key="4">
    <source>
        <dbReference type="Pfam" id="PF22624"/>
    </source>
</evidence>
<comment type="similarity">
    <text evidence="1">Belongs to the P-Pant transferase superfamily. Gsp/Sfp/HetI/AcpT family.</text>
</comment>
<sequence length="225" mass="24631">MTRTGCVRLRWVLPQQADAATLSAWHAVLEPAEQARAARFHSDPDRHAYIAAHALARRMLAEAGRLAPDAWRFLEGPAGKPEVAPEHGMPWLRFNLSHTRNLVACAVARDDDVGLDVEDLARREAGEGIAERFFAPSEAAMIAALPRAARHEAFLRIWTLKEAFVKATGEGIAMGLENFGFTLDEPPALAFAPASTGPVPAWRFLQFKPTATNILAVALRKRQPG</sequence>
<dbReference type="RefSeq" id="WP_164693663.1">
    <property type="nucleotide sequence ID" value="NZ_JAAIKB010000002.1"/>
</dbReference>
<evidence type="ECO:0000313" key="5">
    <source>
        <dbReference type="EMBL" id="NGM19790.1"/>
    </source>
</evidence>
<protein>
    <submittedName>
        <fullName evidence="5">4'-phosphopantetheinyl transferase superfamily protein</fullName>
    </submittedName>
</protein>
<dbReference type="InterPro" id="IPR037143">
    <property type="entry name" value="4-PPantetheinyl_Trfase_dom_sf"/>
</dbReference>
<dbReference type="Pfam" id="PF01648">
    <property type="entry name" value="ACPS"/>
    <property type="match status" value="1"/>
</dbReference>
<proteinExistence type="inferred from homology"/>
<evidence type="ECO:0000256" key="1">
    <source>
        <dbReference type="ARBA" id="ARBA00010990"/>
    </source>
</evidence>
<reference evidence="5 6" key="2">
    <citation type="submission" date="2020-03" db="EMBL/GenBank/DDBJ databases">
        <title>Roseomonas stagni sp. nov., isolated from pond water in Japan.</title>
        <authorList>
            <person name="Furuhata K."/>
            <person name="Miyamoto H."/>
            <person name="Goto K."/>
        </authorList>
    </citation>
    <scope>NUCLEOTIDE SEQUENCE [LARGE SCALE GENOMIC DNA]</scope>
    <source>
        <strain evidence="5 6">PeD5</strain>
    </source>
</reference>
<dbReference type="Pfam" id="PF22624">
    <property type="entry name" value="AASDHPPT_N"/>
    <property type="match status" value="1"/>
</dbReference>
<keyword evidence="6" id="KW-1185">Reference proteome</keyword>
<feature type="domain" description="4'-phosphopantetheinyl transferase" evidence="3">
    <location>
        <begin position="113"/>
        <end position="211"/>
    </location>
</feature>
<evidence type="ECO:0000256" key="2">
    <source>
        <dbReference type="ARBA" id="ARBA00022679"/>
    </source>
</evidence>
<dbReference type="InterPro" id="IPR050559">
    <property type="entry name" value="P-Pant_transferase_sf"/>
</dbReference>
<dbReference type="Proteomes" id="UP000475385">
    <property type="component" value="Unassembled WGS sequence"/>
</dbReference>
<dbReference type="InterPro" id="IPR055066">
    <property type="entry name" value="AASDHPPT_N"/>
</dbReference>
<keyword evidence="2 5" id="KW-0808">Transferase</keyword>
<name>A0A6M1LHM7_9PROT</name>
<dbReference type="Gene3D" id="3.90.470.20">
    <property type="entry name" value="4'-phosphopantetheinyl transferase domain"/>
    <property type="match status" value="2"/>
</dbReference>
<organism evidence="5 6">
    <name type="scientific">Falsiroseomonas algicola</name>
    <dbReference type="NCBI Taxonomy" id="2716930"/>
    <lineage>
        <taxon>Bacteria</taxon>
        <taxon>Pseudomonadati</taxon>
        <taxon>Pseudomonadota</taxon>
        <taxon>Alphaproteobacteria</taxon>
        <taxon>Acetobacterales</taxon>
        <taxon>Roseomonadaceae</taxon>
        <taxon>Falsiroseomonas</taxon>
    </lineage>
</organism>
<dbReference type="GO" id="GO:0008897">
    <property type="term" value="F:holo-[acyl-carrier-protein] synthase activity"/>
    <property type="evidence" value="ECO:0007669"/>
    <property type="project" value="InterPro"/>
</dbReference>
<feature type="domain" description="4'-phosphopantetheinyl transferase N-terminal" evidence="4">
    <location>
        <begin position="21"/>
        <end position="106"/>
    </location>
</feature>
<gene>
    <name evidence="5" type="ORF">G3576_07170</name>
</gene>
<dbReference type="SUPFAM" id="SSF56214">
    <property type="entry name" value="4'-phosphopantetheinyl transferase"/>
    <property type="match status" value="2"/>
</dbReference>
<dbReference type="AlphaFoldDB" id="A0A6M1LHM7"/>
<dbReference type="EMBL" id="JAAIKB010000002">
    <property type="protein sequence ID" value="NGM19790.1"/>
    <property type="molecule type" value="Genomic_DNA"/>
</dbReference>
<evidence type="ECO:0000313" key="6">
    <source>
        <dbReference type="Proteomes" id="UP000475385"/>
    </source>
</evidence>
<dbReference type="PANTHER" id="PTHR12215">
    <property type="entry name" value="PHOSPHOPANTETHEINE TRANSFERASE"/>
    <property type="match status" value="1"/>
</dbReference>
<dbReference type="InterPro" id="IPR008278">
    <property type="entry name" value="4-PPantetheinyl_Trfase_dom"/>
</dbReference>
<reference evidence="5 6" key="1">
    <citation type="submission" date="2020-02" db="EMBL/GenBank/DDBJ databases">
        <authorList>
            <person name="Kim H.M."/>
            <person name="Jeon C.O."/>
        </authorList>
    </citation>
    <scope>NUCLEOTIDE SEQUENCE [LARGE SCALE GENOMIC DNA]</scope>
    <source>
        <strain evidence="5 6">PeD5</strain>
    </source>
</reference>
<evidence type="ECO:0000259" key="3">
    <source>
        <dbReference type="Pfam" id="PF01648"/>
    </source>
</evidence>
<dbReference type="PANTHER" id="PTHR12215:SF10">
    <property type="entry name" value="L-AMINOADIPATE-SEMIALDEHYDE DEHYDROGENASE-PHOSPHOPANTETHEINYL TRANSFERASE"/>
    <property type="match status" value="1"/>
</dbReference>